<dbReference type="OrthoDB" id="5723200at2"/>
<dbReference type="Pfam" id="PF00296">
    <property type="entry name" value="Bac_luciferase"/>
    <property type="match status" value="1"/>
</dbReference>
<organism evidence="2 3">
    <name type="scientific">Mycobacterium shigaense</name>
    <dbReference type="NCBI Taxonomy" id="722731"/>
    <lineage>
        <taxon>Bacteria</taxon>
        <taxon>Bacillati</taxon>
        <taxon>Actinomycetota</taxon>
        <taxon>Actinomycetes</taxon>
        <taxon>Mycobacteriales</taxon>
        <taxon>Mycobacteriaceae</taxon>
        <taxon>Mycobacterium</taxon>
        <taxon>Mycobacterium simiae complex</taxon>
    </lineage>
</organism>
<gene>
    <name evidence="2" type="ORF">MSG_02078</name>
</gene>
<evidence type="ECO:0000259" key="1">
    <source>
        <dbReference type="Pfam" id="PF00296"/>
    </source>
</evidence>
<dbReference type="SUPFAM" id="SSF51679">
    <property type="entry name" value="Bacterial luciferase-like"/>
    <property type="match status" value="1"/>
</dbReference>
<dbReference type="GO" id="GO:0008726">
    <property type="term" value="F:alkanesulfonate monooxygenase activity"/>
    <property type="evidence" value="ECO:0007669"/>
    <property type="project" value="TreeGrafter"/>
</dbReference>
<reference evidence="3" key="1">
    <citation type="submission" date="2017-06" db="EMBL/GenBank/DDBJ databases">
        <title>Complete Genome Sequence of Mycobacterium shigaense.</title>
        <authorList>
            <person name="Fukano H."/>
            <person name="Yoshida M."/>
            <person name="Kazumi Y."/>
            <person name="Ogura Y."/>
            <person name="Mitarai S."/>
            <person name="Hayashi T."/>
            <person name="Hoshino Y."/>
        </authorList>
    </citation>
    <scope>NUCLEOTIDE SEQUENCE [LARGE SCALE GENOMIC DNA]</scope>
    <source>
        <strain evidence="3">UN-152</strain>
    </source>
</reference>
<dbReference type="Gene3D" id="3.20.20.30">
    <property type="entry name" value="Luciferase-like domain"/>
    <property type="match status" value="1"/>
</dbReference>
<evidence type="ECO:0000313" key="2">
    <source>
        <dbReference type="EMBL" id="BAX92227.1"/>
    </source>
</evidence>
<evidence type="ECO:0000313" key="3">
    <source>
        <dbReference type="Proteomes" id="UP000217736"/>
    </source>
</evidence>
<dbReference type="EMBL" id="AP018164">
    <property type="protein sequence ID" value="BAX92227.1"/>
    <property type="molecule type" value="Genomic_DNA"/>
</dbReference>
<dbReference type="RefSeq" id="WP_096439354.1">
    <property type="nucleotide sequence ID" value="NZ_AP018164.1"/>
</dbReference>
<dbReference type="GO" id="GO:0046306">
    <property type="term" value="P:alkanesulfonate catabolic process"/>
    <property type="evidence" value="ECO:0007669"/>
    <property type="project" value="TreeGrafter"/>
</dbReference>
<dbReference type="InterPro" id="IPR011251">
    <property type="entry name" value="Luciferase-like_dom"/>
</dbReference>
<accession>A0A1Z4EGY7</accession>
<dbReference type="InterPro" id="IPR050172">
    <property type="entry name" value="SsuD_RutA_monooxygenase"/>
</dbReference>
<sequence length="285" mass="30445">MKLGIGLPNHIADVAGPVVLGWARRGEERGFESVTTIDRLFYPGVDSLIALATAAGATTELMLVTNVLLAPMYPVVPLAKQLASLARISSGRLVVGLGVGNRPDEYASTGADFQRRGRILDEQVERLRGLWTGERVAHDAALCPAPGPIPVLFGGRSEATVRRVVGAGDGWAAGAVRHHDEQAGLAERIRAGWQAAGRPGRPYLQASVNFGLGPAAAVAAGREHLARYYGFAPDYARVNVADMVCSAADARDTVRRYRDLGFDRLLFHPTTEAVEQVDFLADAIL</sequence>
<dbReference type="KEGG" id="mshg:MSG_02078"/>
<feature type="domain" description="Luciferase-like" evidence="1">
    <location>
        <begin position="19"/>
        <end position="233"/>
    </location>
</feature>
<name>A0A1Z4EGY7_9MYCO</name>
<dbReference type="PANTHER" id="PTHR42847">
    <property type="entry name" value="ALKANESULFONATE MONOOXYGENASE"/>
    <property type="match status" value="1"/>
</dbReference>
<dbReference type="InterPro" id="IPR036661">
    <property type="entry name" value="Luciferase-like_sf"/>
</dbReference>
<keyword evidence="3" id="KW-1185">Reference proteome</keyword>
<dbReference type="AlphaFoldDB" id="A0A1Z4EGY7"/>
<dbReference type="Proteomes" id="UP000217736">
    <property type="component" value="Chromosome"/>
</dbReference>
<protein>
    <submittedName>
        <fullName evidence="2">Luciferase</fullName>
    </submittedName>
</protein>
<dbReference type="PANTHER" id="PTHR42847:SF4">
    <property type="entry name" value="ALKANESULFONATE MONOOXYGENASE-RELATED"/>
    <property type="match status" value="1"/>
</dbReference>
<proteinExistence type="predicted"/>